<dbReference type="Proteomes" id="UP000091897">
    <property type="component" value="Chromosome"/>
</dbReference>
<dbReference type="Gene3D" id="3.20.20.70">
    <property type="entry name" value="Aldolase class I"/>
    <property type="match status" value="1"/>
</dbReference>
<dbReference type="STRING" id="463025.BAU08_10430"/>
<dbReference type="PANTHER" id="PTHR43273:SF8">
    <property type="entry name" value="RADICAL SAM DOMAIN PROTEIN"/>
    <property type="match status" value="1"/>
</dbReference>
<sequence>MLGPKRFSEIVSIIENGLSDAKEVRFTVQTNAVLINEAWIDVFAQHKIFVGVSVDGPKGQHDANRIDRRGRGTFDSMVPKIAALKQAALERRIPGFGSISVVSPALDGRATYICLTKELHFAHLQFLFPDDTHDSTNPALAEGFAKFVEDLFASWQSDGNDNIHIKLIDQTLLGFLQDKQYIDGGRRISPAVGRVVFTVSSAGDIGHDDTLRNVAPELFKSGMNVSDANYAEFIVWHNRVSKILFPRDLAPPCASCAWNNICEHVTRSYTPLHRMKDGRVDQPSVYCEALKTAYRNGAEYLAKRGLPIREISKNLNPDY</sequence>
<keyword evidence="3" id="KW-1185">Reference proteome</keyword>
<dbReference type="EMBL" id="CP016170">
    <property type="protein sequence ID" value="ANN66615.1"/>
    <property type="molecule type" value="Genomic_DNA"/>
</dbReference>
<dbReference type="PANTHER" id="PTHR43273">
    <property type="entry name" value="ANAEROBIC SULFATASE-MATURATING ENZYME HOMOLOG ASLB-RELATED"/>
    <property type="match status" value="1"/>
</dbReference>
<dbReference type="KEGG" id="bbro:BAU06_10230"/>
<dbReference type="SUPFAM" id="SSF102114">
    <property type="entry name" value="Radical SAM enzymes"/>
    <property type="match status" value="1"/>
</dbReference>
<gene>
    <name evidence="1" type="ORF">BAU06_10230</name>
    <name evidence="2" type="ORF">BAU08_10430</name>
</gene>
<dbReference type="AlphaFoldDB" id="A0A193FXF0"/>
<accession>A0A193FXF0</accession>
<evidence type="ECO:0000313" key="3">
    <source>
        <dbReference type="Proteomes" id="UP000091897"/>
    </source>
</evidence>
<dbReference type="InterPro" id="IPR023867">
    <property type="entry name" value="Sulphatase_maturase_rSAM"/>
</dbReference>
<dbReference type="InterPro" id="IPR013785">
    <property type="entry name" value="Aldolase_TIM"/>
</dbReference>
<dbReference type="EMBL" id="CP016171">
    <property type="protein sequence ID" value="ANN71694.1"/>
    <property type="molecule type" value="Genomic_DNA"/>
</dbReference>
<dbReference type="InterPro" id="IPR058240">
    <property type="entry name" value="rSAM_sf"/>
</dbReference>
<name>A0A193FXF0_9BORD</name>
<evidence type="ECO:0000313" key="4">
    <source>
        <dbReference type="Proteomes" id="UP000092213"/>
    </source>
</evidence>
<organism evidence="2 4">
    <name type="scientific">Bordetella bronchialis</name>
    <dbReference type="NCBI Taxonomy" id="463025"/>
    <lineage>
        <taxon>Bacteria</taxon>
        <taxon>Pseudomonadati</taxon>
        <taxon>Pseudomonadota</taxon>
        <taxon>Betaproteobacteria</taxon>
        <taxon>Burkholderiales</taxon>
        <taxon>Alcaligenaceae</taxon>
        <taxon>Bordetella</taxon>
    </lineage>
</organism>
<dbReference type="GO" id="GO:0016491">
    <property type="term" value="F:oxidoreductase activity"/>
    <property type="evidence" value="ECO:0007669"/>
    <property type="project" value="InterPro"/>
</dbReference>
<proteinExistence type="predicted"/>
<evidence type="ECO:0000313" key="1">
    <source>
        <dbReference type="EMBL" id="ANN66615.1"/>
    </source>
</evidence>
<reference evidence="3 4" key="1">
    <citation type="submission" date="2016-06" db="EMBL/GenBank/DDBJ databases">
        <title>Complete genome sequences of Bordetella bronchialis and Bordetella flabilis.</title>
        <authorList>
            <person name="LiPuma J.J."/>
            <person name="Spilker T."/>
        </authorList>
    </citation>
    <scope>NUCLEOTIDE SEQUENCE [LARGE SCALE GENOMIC DNA]</scope>
    <source>
        <strain evidence="2 4">AU17976</strain>
        <strain evidence="1 3">AU3182</strain>
    </source>
</reference>
<evidence type="ECO:0008006" key="5">
    <source>
        <dbReference type="Google" id="ProtNLM"/>
    </source>
</evidence>
<dbReference type="Proteomes" id="UP000092213">
    <property type="component" value="Chromosome"/>
</dbReference>
<protein>
    <recommendedName>
        <fullName evidence="5">Radical SAM protein</fullName>
    </recommendedName>
</protein>
<evidence type="ECO:0000313" key="2">
    <source>
        <dbReference type="EMBL" id="ANN71694.1"/>
    </source>
</evidence>